<protein>
    <submittedName>
        <fullName evidence="1">Uncharacterized protein</fullName>
    </submittedName>
</protein>
<reference evidence="1" key="2">
    <citation type="journal article" date="2015" name="Fish Shellfish Immunol.">
        <title>Early steps in the European eel (Anguilla anguilla)-Vibrio vulnificus interaction in the gills: Role of the RtxA13 toxin.</title>
        <authorList>
            <person name="Callol A."/>
            <person name="Pajuelo D."/>
            <person name="Ebbesson L."/>
            <person name="Teles M."/>
            <person name="MacKenzie S."/>
            <person name="Amaro C."/>
        </authorList>
    </citation>
    <scope>NUCLEOTIDE SEQUENCE</scope>
</reference>
<accession>A0A0E9RFF4</accession>
<dbReference type="EMBL" id="GBXM01080721">
    <property type="protein sequence ID" value="JAH27856.1"/>
    <property type="molecule type" value="Transcribed_RNA"/>
</dbReference>
<proteinExistence type="predicted"/>
<sequence length="76" mass="8821">MVEYSHLSMRICPTWYTFPFLYPESPIECPCQACQVFSLKKDTFRSRGRINLSVSVASEEKRTWVTEPPLDVSLAF</sequence>
<evidence type="ECO:0000313" key="1">
    <source>
        <dbReference type="EMBL" id="JAH27856.1"/>
    </source>
</evidence>
<name>A0A0E9RFF4_ANGAN</name>
<dbReference type="AlphaFoldDB" id="A0A0E9RFF4"/>
<reference evidence="1" key="1">
    <citation type="submission" date="2014-11" db="EMBL/GenBank/DDBJ databases">
        <authorList>
            <person name="Amaro Gonzalez C."/>
        </authorList>
    </citation>
    <scope>NUCLEOTIDE SEQUENCE</scope>
</reference>
<organism evidence="1">
    <name type="scientific">Anguilla anguilla</name>
    <name type="common">European freshwater eel</name>
    <name type="synonym">Muraena anguilla</name>
    <dbReference type="NCBI Taxonomy" id="7936"/>
    <lineage>
        <taxon>Eukaryota</taxon>
        <taxon>Metazoa</taxon>
        <taxon>Chordata</taxon>
        <taxon>Craniata</taxon>
        <taxon>Vertebrata</taxon>
        <taxon>Euteleostomi</taxon>
        <taxon>Actinopterygii</taxon>
        <taxon>Neopterygii</taxon>
        <taxon>Teleostei</taxon>
        <taxon>Anguilliformes</taxon>
        <taxon>Anguillidae</taxon>
        <taxon>Anguilla</taxon>
    </lineage>
</organism>